<evidence type="ECO:0000313" key="2">
    <source>
        <dbReference type="Proteomes" id="UP000008983"/>
    </source>
</evidence>
<dbReference type="InterPro" id="IPR015915">
    <property type="entry name" value="Kelch-typ_b-propeller"/>
</dbReference>
<dbReference type="SMART" id="SM00612">
    <property type="entry name" value="Kelch"/>
    <property type="match status" value="3"/>
</dbReference>
<keyword evidence="2" id="KW-1185">Reference proteome</keyword>
<dbReference type="Proteomes" id="UP000008983">
    <property type="component" value="Unassembled WGS sequence"/>
</dbReference>
<name>G0QM71_ICHMU</name>
<protein>
    <submittedName>
        <fullName evidence="1">Kelch motif family protein, putative</fullName>
    </submittedName>
</protein>
<reference evidence="1 2" key="1">
    <citation type="submission" date="2011-07" db="EMBL/GenBank/DDBJ databases">
        <authorList>
            <person name="Coyne R."/>
            <person name="Brami D."/>
            <person name="Johnson J."/>
            <person name="Hostetler J."/>
            <person name="Hannick L."/>
            <person name="Clark T."/>
            <person name="Cassidy-Hanley D."/>
            <person name="Inman J."/>
        </authorList>
    </citation>
    <scope>NUCLEOTIDE SEQUENCE [LARGE SCALE GENOMIC DNA]</scope>
    <source>
        <strain evidence="1 2">G5</strain>
    </source>
</reference>
<dbReference type="GeneID" id="14909870"/>
<dbReference type="InterPro" id="IPR006652">
    <property type="entry name" value="Kelch_1"/>
</dbReference>
<evidence type="ECO:0000313" key="1">
    <source>
        <dbReference type="EMBL" id="EGR33674.1"/>
    </source>
</evidence>
<dbReference type="PANTHER" id="PTHR46375">
    <property type="entry name" value="KELCH REPEAT AND BTB DOMAIN-CONTAINING PROTEIN 13-RELATED"/>
    <property type="match status" value="1"/>
</dbReference>
<dbReference type="InParanoid" id="G0QM71"/>
<dbReference type="SUPFAM" id="SSF117281">
    <property type="entry name" value="Kelch motif"/>
    <property type="match status" value="1"/>
</dbReference>
<proteinExistence type="predicted"/>
<dbReference type="STRING" id="857967.G0QM71"/>
<dbReference type="RefSeq" id="XP_004037660.1">
    <property type="nucleotide sequence ID" value="XM_004037612.1"/>
</dbReference>
<dbReference type="eggNOG" id="KOG4441">
    <property type="taxonomic scope" value="Eukaryota"/>
</dbReference>
<dbReference type="OrthoDB" id="191037at2759"/>
<accession>G0QM71</accession>
<dbReference type="AlphaFoldDB" id="G0QM71"/>
<organism evidence="1 2">
    <name type="scientific">Ichthyophthirius multifiliis</name>
    <name type="common">White spot disease agent</name>
    <name type="synonym">Ich</name>
    <dbReference type="NCBI Taxonomy" id="5932"/>
    <lineage>
        <taxon>Eukaryota</taxon>
        <taxon>Sar</taxon>
        <taxon>Alveolata</taxon>
        <taxon>Ciliophora</taxon>
        <taxon>Intramacronucleata</taxon>
        <taxon>Oligohymenophorea</taxon>
        <taxon>Hymenostomatida</taxon>
        <taxon>Ophryoglenina</taxon>
        <taxon>Ichthyophthirius</taxon>
    </lineage>
</organism>
<dbReference type="Gene3D" id="2.120.10.80">
    <property type="entry name" value="Kelch-type beta propeller"/>
    <property type="match status" value="1"/>
</dbReference>
<dbReference type="OMA" id="WERIAHM"/>
<dbReference type="Pfam" id="PF01344">
    <property type="entry name" value="Kelch_1"/>
    <property type="match status" value="3"/>
</dbReference>
<dbReference type="InterPro" id="IPR052392">
    <property type="entry name" value="Kelch-BTB_domain-containing"/>
</dbReference>
<dbReference type="EMBL" id="GL983406">
    <property type="protein sequence ID" value="EGR33674.1"/>
    <property type="molecule type" value="Genomic_DNA"/>
</dbReference>
<dbReference type="PANTHER" id="PTHR46375:SF3">
    <property type="entry name" value="KELCH REPEAT AND BTB DOMAIN-CONTAINING PROTEIN 13"/>
    <property type="match status" value="1"/>
</dbReference>
<gene>
    <name evidence="1" type="ORF">IMG5_045890</name>
</gene>
<sequence length="158" mass="18407">MYEKRDELALTYGLDGKIYSIGGFGGELNQCLNTVERYDPLYQKWEKIAPLNKARRALCAVTGINGIYAIGGFDGKEYLNCVERYDEGLGKWVFMKNMHFRKCTFSAVVDSSMQFFYIFGGFDNEPLDCVERYDIQNNKWEIRKSMPRKRFMHCSVIL</sequence>